<evidence type="ECO:0000313" key="1">
    <source>
        <dbReference type="EMBL" id="QPH97895.1"/>
    </source>
</evidence>
<sequence>MQIHYEALPAECIGDEMRNFLGFINKSSENAYVKSALTHLWFAIIHPYEGGKDYYEILKQTTKLENNLNFDFTAWIKWHLEAVNSAIKQAIRSLKR</sequence>
<protein>
    <recommendedName>
        <fullName evidence="3">Fido domain-containing protein</fullName>
    </recommendedName>
</protein>
<evidence type="ECO:0000313" key="2">
    <source>
        <dbReference type="Proteomes" id="UP000594571"/>
    </source>
</evidence>
<dbReference type="Proteomes" id="UP000594571">
    <property type="component" value="Chromosome"/>
</dbReference>
<dbReference type="Gene3D" id="1.10.3290.10">
    <property type="entry name" value="Fido-like domain"/>
    <property type="match status" value="1"/>
</dbReference>
<reference evidence="1 2" key="1">
    <citation type="journal article" date="2018" name="Emerg. Microbes Infect.">
        <title>Genomic analysis of oral Campylobacter concisus strains identified a potential bacterial molecular marker associated with active Crohn's disease.</title>
        <authorList>
            <person name="Liu F."/>
            <person name="Ma R."/>
            <person name="Tay C.Y.A."/>
            <person name="Octavia S."/>
            <person name="Lan R."/>
            <person name="Chung H.K.L."/>
            <person name="Riordan S.M."/>
            <person name="Grimm M.C."/>
            <person name="Leong R.W."/>
            <person name="Tanaka M.M."/>
            <person name="Connor S."/>
            <person name="Zhang L."/>
        </authorList>
    </citation>
    <scope>NUCLEOTIDE SEQUENCE [LARGE SCALE GENOMIC DNA]</scope>
    <source>
        <strain evidence="1 2">H16O-S1</strain>
    </source>
</reference>
<dbReference type="InterPro" id="IPR036597">
    <property type="entry name" value="Fido-like_dom_sf"/>
</dbReference>
<dbReference type="EMBL" id="CP049263">
    <property type="protein sequence ID" value="QPH97895.1"/>
    <property type="molecule type" value="Genomic_DNA"/>
</dbReference>
<dbReference type="AlphaFoldDB" id="A0A7S9WYJ2"/>
<organism evidence="1 2">
    <name type="scientific">Campylobacter concisus</name>
    <dbReference type="NCBI Taxonomy" id="199"/>
    <lineage>
        <taxon>Bacteria</taxon>
        <taxon>Pseudomonadati</taxon>
        <taxon>Campylobacterota</taxon>
        <taxon>Epsilonproteobacteria</taxon>
        <taxon>Campylobacterales</taxon>
        <taxon>Campylobacteraceae</taxon>
        <taxon>Campylobacter</taxon>
    </lineage>
</organism>
<reference evidence="1 2" key="2">
    <citation type="journal article" date="2020" name="Microb. Genom.">
        <title>Analysis of complete Campylobacter concisus genomes identifies genomospecies features, secretion systems and novel plasmids and their association with severe ulcerative colitis.</title>
        <authorList>
            <person name="Liu F."/>
            <person name="Chen S."/>
            <person name="Luu L.D.W."/>
            <person name="Lee S.A."/>
            <person name="Tay A.C.Y."/>
            <person name="Wu R."/>
            <person name="Riordan S.M."/>
            <person name="Lan R."/>
            <person name="Liu L."/>
            <person name="Zhang L."/>
        </authorList>
    </citation>
    <scope>NUCLEOTIDE SEQUENCE [LARGE SCALE GENOMIC DNA]</scope>
    <source>
        <strain evidence="1 2">H16O-S1</strain>
    </source>
</reference>
<accession>A0A7S9WYJ2</accession>
<dbReference type="SUPFAM" id="SSF140931">
    <property type="entry name" value="Fic-like"/>
    <property type="match status" value="1"/>
</dbReference>
<evidence type="ECO:0008006" key="3">
    <source>
        <dbReference type="Google" id="ProtNLM"/>
    </source>
</evidence>
<gene>
    <name evidence="1" type="ORF">CVS89_06470</name>
</gene>
<name>A0A7S9WYJ2_9BACT</name>
<proteinExistence type="predicted"/>